<keyword evidence="2" id="KW-1185">Reference proteome</keyword>
<reference evidence="1" key="1">
    <citation type="submission" date="2019-10" db="EMBL/GenBank/DDBJ databases">
        <authorList>
            <consortium name="DOE Joint Genome Institute"/>
            <person name="Kuo A."/>
            <person name="Miyauchi S."/>
            <person name="Kiss E."/>
            <person name="Drula E."/>
            <person name="Kohler A."/>
            <person name="Sanchez-Garcia M."/>
            <person name="Andreopoulos B."/>
            <person name="Barry K.W."/>
            <person name="Bonito G."/>
            <person name="Buee M."/>
            <person name="Carver A."/>
            <person name="Chen C."/>
            <person name="Cichocki N."/>
            <person name="Clum A."/>
            <person name="Culley D."/>
            <person name="Crous P.W."/>
            <person name="Fauchery L."/>
            <person name="Girlanda M."/>
            <person name="Hayes R."/>
            <person name="Keri Z."/>
            <person name="LaButti K."/>
            <person name="Lipzen A."/>
            <person name="Lombard V."/>
            <person name="Magnuson J."/>
            <person name="Maillard F."/>
            <person name="Morin E."/>
            <person name="Murat C."/>
            <person name="Nolan M."/>
            <person name="Ohm R."/>
            <person name="Pangilinan J."/>
            <person name="Pereira M."/>
            <person name="Perotto S."/>
            <person name="Peter M."/>
            <person name="Riley R."/>
            <person name="Sitrit Y."/>
            <person name="Stielow B."/>
            <person name="Szollosi G."/>
            <person name="Zifcakova L."/>
            <person name="Stursova M."/>
            <person name="Spatafora J.W."/>
            <person name="Tedersoo L."/>
            <person name="Vaario L.-M."/>
            <person name="Yamada A."/>
            <person name="Yan M."/>
            <person name="Wang P."/>
            <person name="Xu J."/>
            <person name="Bruns T."/>
            <person name="Baldrian P."/>
            <person name="Vilgalys R."/>
            <person name="Henrissat B."/>
            <person name="Grigoriev I.V."/>
            <person name="Hibbett D."/>
            <person name="Nagy L.G."/>
            <person name="Martin F.M."/>
        </authorList>
    </citation>
    <scope>NUCLEOTIDE SEQUENCE</scope>
    <source>
        <strain evidence="1">BED1</strain>
    </source>
</reference>
<accession>A0AAD4GF12</accession>
<evidence type="ECO:0000313" key="2">
    <source>
        <dbReference type="Proteomes" id="UP001194468"/>
    </source>
</evidence>
<comment type="caution">
    <text evidence="1">The sequence shown here is derived from an EMBL/GenBank/DDBJ whole genome shotgun (WGS) entry which is preliminary data.</text>
</comment>
<dbReference type="AlphaFoldDB" id="A0AAD4GF12"/>
<proteinExistence type="predicted"/>
<gene>
    <name evidence="1" type="ORF">L210DRAFT_3503418</name>
</gene>
<dbReference type="Proteomes" id="UP001194468">
    <property type="component" value="Unassembled WGS sequence"/>
</dbReference>
<evidence type="ECO:0000313" key="1">
    <source>
        <dbReference type="EMBL" id="KAF8441303.1"/>
    </source>
</evidence>
<dbReference type="EMBL" id="WHUW01000010">
    <property type="protein sequence ID" value="KAF8441303.1"/>
    <property type="molecule type" value="Genomic_DNA"/>
</dbReference>
<protein>
    <submittedName>
        <fullName evidence="1">Uncharacterized protein</fullName>
    </submittedName>
</protein>
<name>A0AAD4GF12_BOLED</name>
<sequence>MTLFDGEAKQGGSIFRLVIRIVVRNGEEAFPTALLQWIECVDSILGLNLFHLNGDADPTLNSGNPGAVVMYRRRRTDCCRGSAAPIGPLPAEFKVQHLEPLAGLHLWAKVVASGVIMRSLWLPVVNATSHAIIVVLVYTVPSQYLVWTDYSTWPFRTIFMITLDRGNLMWFSQVLIRVFCTLVDYPRRSIKIASLLKLYHLAQLNVELEAERGLESNACTACQDYITRIRTLKGIDKNWWFKEGMEYYTVLARERRARGTVLTVIAQGIMSIDVPRNQDAGEMLSCQAQRGCIVHPNHVDARSTELRDGPCGEEGWELALVPGTEKNLEFRVLVEVKGQIEIHNIQRFAERDSSEVTTPKNQCLRTFQKAGYLVSTLEGMTRKSH</sequence>
<organism evidence="1 2">
    <name type="scientific">Boletus edulis BED1</name>
    <dbReference type="NCBI Taxonomy" id="1328754"/>
    <lineage>
        <taxon>Eukaryota</taxon>
        <taxon>Fungi</taxon>
        <taxon>Dikarya</taxon>
        <taxon>Basidiomycota</taxon>
        <taxon>Agaricomycotina</taxon>
        <taxon>Agaricomycetes</taxon>
        <taxon>Agaricomycetidae</taxon>
        <taxon>Boletales</taxon>
        <taxon>Boletineae</taxon>
        <taxon>Boletaceae</taxon>
        <taxon>Boletoideae</taxon>
        <taxon>Boletus</taxon>
    </lineage>
</organism>
<reference evidence="1" key="2">
    <citation type="journal article" date="2020" name="Nat. Commun.">
        <title>Large-scale genome sequencing of mycorrhizal fungi provides insights into the early evolution of symbiotic traits.</title>
        <authorList>
            <person name="Miyauchi S."/>
            <person name="Kiss E."/>
            <person name="Kuo A."/>
            <person name="Drula E."/>
            <person name="Kohler A."/>
            <person name="Sanchez-Garcia M."/>
            <person name="Morin E."/>
            <person name="Andreopoulos B."/>
            <person name="Barry K.W."/>
            <person name="Bonito G."/>
            <person name="Buee M."/>
            <person name="Carver A."/>
            <person name="Chen C."/>
            <person name="Cichocki N."/>
            <person name="Clum A."/>
            <person name="Culley D."/>
            <person name="Crous P.W."/>
            <person name="Fauchery L."/>
            <person name="Girlanda M."/>
            <person name="Hayes R.D."/>
            <person name="Keri Z."/>
            <person name="LaButti K."/>
            <person name="Lipzen A."/>
            <person name="Lombard V."/>
            <person name="Magnuson J."/>
            <person name="Maillard F."/>
            <person name="Murat C."/>
            <person name="Nolan M."/>
            <person name="Ohm R.A."/>
            <person name="Pangilinan J."/>
            <person name="Pereira M.F."/>
            <person name="Perotto S."/>
            <person name="Peter M."/>
            <person name="Pfister S."/>
            <person name="Riley R."/>
            <person name="Sitrit Y."/>
            <person name="Stielow J.B."/>
            <person name="Szollosi G."/>
            <person name="Zifcakova L."/>
            <person name="Stursova M."/>
            <person name="Spatafora J.W."/>
            <person name="Tedersoo L."/>
            <person name="Vaario L.M."/>
            <person name="Yamada A."/>
            <person name="Yan M."/>
            <person name="Wang P."/>
            <person name="Xu J."/>
            <person name="Bruns T."/>
            <person name="Baldrian P."/>
            <person name="Vilgalys R."/>
            <person name="Dunand C."/>
            <person name="Henrissat B."/>
            <person name="Grigoriev I.V."/>
            <person name="Hibbett D."/>
            <person name="Nagy L.G."/>
            <person name="Martin F.M."/>
        </authorList>
    </citation>
    <scope>NUCLEOTIDE SEQUENCE</scope>
    <source>
        <strain evidence="1">BED1</strain>
    </source>
</reference>